<dbReference type="AlphaFoldDB" id="A0A251TCF3"/>
<protein>
    <submittedName>
        <fullName evidence="2">Uncharacterized protein</fullName>
    </submittedName>
</protein>
<proteinExistence type="predicted"/>
<feature type="region of interest" description="Disordered" evidence="1">
    <location>
        <begin position="14"/>
        <end position="36"/>
    </location>
</feature>
<sequence>MLARFGSTWSNLVNPTSQLSPPSRSTQLTRPTHSMKAARKTCSEYCRMNASESRLGNDITKSYIASFAQEYSGIGLCRHGVKVRVGNEDTSPVTPTLIISGCDIWAQVTIRNEWCT</sequence>
<evidence type="ECO:0000313" key="3">
    <source>
        <dbReference type="Proteomes" id="UP000215914"/>
    </source>
</evidence>
<accession>A0A251TCF3</accession>
<evidence type="ECO:0000256" key="1">
    <source>
        <dbReference type="SAM" id="MobiDB-lite"/>
    </source>
</evidence>
<keyword evidence="3" id="KW-1185">Reference proteome</keyword>
<name>A0A251TCF3_HELAN</name>
<feature type="compositionally biased region" description="Polar residues" evidence="1">
    <location>
        <begin position="14"/>
        <end position="32"/>
    </location>
</feature>
<reference evidence="3" key="1">
    <citation type="journal article" date="2017" name="Nature">
        <title>The sunflower genome provides insights into oil metabolism, flowering and Asterid evolution.</title>
        <authorList>
            <person name="Badouin H."/>
            <person name="Gouzy J."/>
            <person name="Grassa C.J."/>
            <person name="Murat F."/>
            <person name="Staton S.E."/>
            <person name="Cottret L."/>
            <person name="Lelandais-Briere C."/>
            <person name="Owens G.L."/>
            <person name="Carrere S."/>
            <person name="Mayjonade B."/>
            <person name="Legrand L."/>
            <person name="Gill N."/>
            <person name="Kane N.C."/>
            <person name="Bowers J.E."/>
            <person name="Hubner S."/>
            <person name="Bellec A."/>
            <person name="Berard A."/>
            <person name="Berges H."/>
            <person name="Blanchet N."/>
            <person name="Boniface M.C."/>
            <person name="Brunel D."/>
            <person name="Catrice O."/>
            <person name="Chaidir N."/>
            <person name="Claudel C."/>
            <person name="Donnadieu C."/>
            <person name="Faraut T."/>
            <person name="Fievet G."/>
            <person name="Helmstetter N."/>
            <person name="King M."/>
            <person name="Knapp S.J."/>
            <person name="Lai Z."/>
            <person name="Le Paslier M.C."/>
            <person name="Lippi Y."/>
            <person name="Lorenzon L."/>
            <person name="Mandel J.R."/>
            <person name="Marage G."/>
            <person name="Marchand G."/>
            <person name="Marquand E."/>
            <person name="Bret-Mestries E."/>
            <person name="Morien E."/>
            <person name="Nambeesan S."/>
            <person name="Nguyen T."/>
            <person name="Pegot-Espagnet P."/>
            <person name="Pouilly N."/>
            <person name="Raftis F."/>
            <person name="Sallet E."/>
            <person name="Schiex T."/>
            <person name="Thomas J."/>
            <person name="Vandecasteele C."/>
            <person name="Vares D."/>
            <person name="Vear F."/>
            <person name="Vautrin S."/>
            <person name="Crespi M."/>
            <person name="Mangin B."/>
            <person name="Burke J.M."/>
            <person name="Salse J."/>
            <person name="Munos S."/>
            <person name="Vincourt P."/>
            <person name="Rieseberg L.H."/>
            <person name="Langlade N.B."/>
        </authorList>
    </citation>
    <scope>NUCLEOTIDE SEQUENCE [LARGE SCALE GENOMIC DNA]</scope>
    <source>
        <strain evidence="3">cv. SF193</strain>
    </source>
</reference>
<dbReference type="Proteomes" id="UP000215914">
    <property type="component" value="Chromosome 11"/>
</dbReference>
<dbReference type="InParanoid" id="A0A251TCF3"/>
<gene>
    <name evidence="2" type="ORF">HannXRQ_Chr11g0340681</name>
</gene>
<organism evidence="2 3">
    <name type="scientific">Helianthus annuus</name>
    <name type="common">Common sunflower</name>
    <dbReference type="NCBI Taxonomy" id="4232"/>
    <lineage>
        <taxon>Eukaryota</taxon>
        <taxon>Viridiplantae</taxon>
        <taxon>Streptophyta</taxon>
        <taxon>Embryophyta</taxon>
        <taxon>Tracheophyta</taxon>
        <taxon>Spermatophyta</taxon>
        <taxon>Magnoliopsida</taxon>
        <taxon>eudicotyledons</taxon>
        <taxon>Gunneridae</taxon>
        <taxon>Pentapetalae</taxon>
        <taxon>asterids</taxon>
        <taxon>campanulids</taxon>
        <taxon>Asterales</taxon>
        <taxon>Asteraceae</taxon>
        <taxon>Asteroideae</taxon>
        <taxon>Heliantheae alliance</taxon>
        <taxon>Heliantheae</taxon>
        <taxon>Helianthus</taxon>
    </lineage>
</organism>
<evidence type="ECO:0000313" key="2">
    <source>
        <dbReference type="EMBL" id="OTG08342.1"/>
    </source>
</evidence>
<dbReference type="EMBL" id="CM007900">
    <property type="protein sequence ID" value="OTG08342.1"/>
    <property type="molecule type" value="Genomic_DNA"/>
</dbReference>